<accession>A0A1C6SCV6</accession>
<keyword evidence="2" id="KW-1185">Reference proteome</keyword>
<reference evidence="2" key="1">
    <citation type="submission" date="2016-06" db="EMBL/GenBank/DDBJ databases">
        <authorList>
            <person name="Varghese N."/>
            <person name="Submissions Spin"/>
        </authorList>
    </citation>
    <scope>NUCLEOTIDE SEQUENCE [LARGE SCALE GENOMIC DNA]</scope>
    <source>
        <strain evidence="2">DSM 45431</strain>
    </source>
</reference>
<dbReference type="EMBL" id="FMHV01000002">
    <property type="protein sequence ID" value="SCL27310.1"/>
    <property type="molecule type" value="Genomic_DNA"/>
</dbReference>
<sequence length="103" mass="10975">MARLLSLNVAIPKERALAGRDHRAAMSKYPVTGPRMLRTLNVDGDGQGDIWRGYDGEIRAVLASPTTTGDSDSDATTSNAACGGASILVSGLSWGFTRRVRIR</sequence>
<gene>
    <name evidence="1" type="ORF">GA0070624_3476</name>
</gene>
<evidence type="ECO:0000313" key="2">
    <source>
        <dbReference type="Proteomes" id="UP000199413"/>
    </source>
</evidence>
<proteinExistence type="predicted"/>
<dbReference type="STRING" id="568872.GA0070624_3476"/>
<protein>
    <submittedName>
        <fullName evidence="1">Uncharacterized protein</fullName>
    </submittedName>
</protein>
<name>A0A1C6SCV6_9ACTN</name>
<dbReference type="AlphaFoldDB" id="A0A1C6SCV6"/>
<dbReference type="Proteomes" id="UP000199413">
    <property type="component" value="Unassembled WGS sequence"/>
</dbReference>
<evidence type="ECO:0000313" key="1">
    <source>
        <dbReference type="EMBL" id="SCL27310.1"/>
    </source>
</evidence>
<organism evidence="1 2">
    <name type="scientific">Micromonospora rhizosphaerae</name>
    <dbReference type="NCBI Taxonomy" id="568872"/>
    <lineage>
        <taxon>Bacteria</taxon>
        <taxon>Bacillati</taxon>
        <taxon>Actinomycetota</taxon>
        <taxon>Actinomycetes</taxon>
        <taxon>Micromonosporales</taxon>
        <taxon>Micromonosporaceae</taxon>
        <taxon>Micromonospora</taxon>
    </lineage>
</organism>